<protein>
    <submittedName>
        <fullName evidence="1">Uncharacterized protein</fullName>
    </submittedName>
</protein>
<reference evidence="1" key="1">
    <citation type="submission" date="2022-11" db="EMBL/GenBank/DDBJ databases">
        <authorList>
            <person name="Kikuchi T."/>
        </authorList>
    </citation>
    <scope>NUCLEOTIDE SEQUENCE</scope>
    <source>
        <strain evidence="1">PS1010</strain>
    </source>
</reference>
<sequence length="98" mass="11981">MRDFKYVYENVGDPFIIDYCHKNQSISISHDNFYEMWSKFRPRFSDNLISARKIGETVVHFEVLVRDREAFFEAAYRSHMRLNLIFYNWVIVKTWICD</sequence>
<organism evidence="1 2">
    <name type="scientific">Caenorhabditis angaria</name>
    <dbReference type="NCBI Taxonomy" id="860376"/>
    <lineage>
        <taxon>Eukaryota</taxon>
        <taxon>Metazoa</taxon>
        <taxon>Ecdysozoa</taxon>
        <taxon>Nematoda</taxon>
        <taxon>Chromadorea</taxon>
        <taxon>Rhabditida</taxon>
        <taxon>Rhabditina</taxon>
        <taxon>Rhabditomorpha</taxon>
        <taxon>Rhabditoidea</taxon>
        <taxon>Rhabditidae</taxon>
        <taxon>Peloderinae</taxon>
        <taxon>Caenorhabditis</taxon>
    </lineage>
</organism>
<comment type="caution">
    <text evidence="1">The sequence shown here is derived from an EMBL/GenBank/DDBJ whole genome shotgun (WGS) entry which is preliminary data.</text>
</comment>
<keyword evidence="2" id="KW-1185">Reference proteome</keyword>
<dbReference type="AlphaFoldDB" id="A0A9P1IQ74"/>
<evidence type="ECO:0000313" key="2">
    <source>
        <dbReference type="Proteomes" id="UP001152747"/>
    </source>
</evidence>
<proteinExistence type="predicted"/>
<dbReference type="EMBL" id="CANHGI010000004">
    <property type="protein sequence ID" value="CAI5447372.1"/>
    <property type="molecule type" value="Genomic_DNA"/>
</dbReference>
<evidence type="ECO:0000313" key="1">
    <source>
        <dbReference type="EMBL" id="CAI5447372.1"/>
    </source>
</evidence>
<gene>
    <name evidence="1" type="ORF">CAMP_LOCUS10009</name>
</gene>
<dbReference type="Proteomes" id="UP001152747">
    <property type="component" value="Unassembled WGS sequence"/>
</dbReference>
<accession>A0A9P1IQ74</accession>
<name>A0A9P1IQ74_9PELO</name>